<gene>
    <name evidence="2" type="ORF">OW763_14265</name>
</gene>
<accession>A0ABT4D5N1</accession>
<dbReference type="Pfam" id="PF00027">
    <property type="entry name" value="cNMP_binding"/>
    <property type="match status" value="1"/>
</dbReference>
<organism evidence="2 3">
    <name type="scientific">Clostridium aestuarii</name>
    <dbReference type="NCBI Taxonomy" id="338193"/>
    <lineage>
        <taxon>Bacteria</taxon>
        <taxon>Bacillati</taxon>
        <taxon>Bacillota</taxon>
        <taxon>Clostridia</taxon>
        <taxon>Eubacteriales</taxon>
        <taxon>Clostridiaceae</taxon>
        <taxon>Clostridium</taxon>
    </lineage>
</organism>
<dbReference type="InterPro" id="IPR050818">
    <property type="entry name" value="KCNH_animal-type"/>
</dbReference>
<dbReference type="PANTHER" id="PTHR10217">
    <property type="entry name" value="VOLTAGE AND LIGAND GATED POTASSIUM CHANNEL"/>
    <property type="match status" value="1"/>
</dbReference>
<evidence type="ECO:0000313" key="3">
    <source>
        <dbReference type="Proteomes" id="UP001078443"/>
    </source>
</evidence>
<evidence type="ECO:0000259" key="1">
    <source>
        <dbReference type="PROSITE" id="PS50042"/>
    </source>
</evidence>
<dbReference type="Proteomes" id="UP001078443">
    <property type="component" value="Unassembled WGS sequence"/>
</dbReference>
<dbReference type="Gene3D" id="2.60.120.10">
    <property type="entry name" value="Jelly Rolls"/>
    <property type="match status" value="1"/>
</dbReference>
<feature type="domain" description="Cyclic nucleotide-binding" evidence="1">
    <location>
        <begin position="1"/>
        <end position="118"/>
    </location>
</feature>
<proteinExistence type="predicted"/>
<evidence type="ECO:0000313" key="2">
    <source>
        <dbReference type="EMBL" id="MCY6485495.1"/>
    </source>
</evidence>
<dbReference type="EMBL" id="JAPQER010000007">
    <property type="protein sequence ID" value="MCY6485495.1"/>
    <property type="molecule type" value="Genomic_DNA"/>
</dbReference>
<dbReference type="CDD" id="cd00038">
    <property type="entry name" value="CAP_ED"/>
    <property type="match status" value="1"/>
</dbReference>
<dbReference type="PROSITE" id="PS50042">
    <property type="entry name" value="CNMP_BINDING_3"/>
    <property type="match status" value="1"/>
</dbReference>
<name>A0ABT4D5N1_9CLOT</name>
<keyword evidence="3" id="KW-1185">Reference proteome</keyword>
<dbReference type="InterPro" id="IPR018490">
    <property type="entry name" value="cNMP-bd_dom_sf"/>
</dbReference>
<comment type="caution">
    <text evidence="2">The sequence shown here is derived from an EMBL/GenBank/DDBJ whole genome shotgun (WGS) entry which is preliminary data.</text>
</comment>
<dbReference type="SUPFAM" id="SSF51206">
    <property type="entry name" value="cAMP-binding domain-like"/>
    <property type="match status" value="1"/>
</dbReference>
<dbReference type="InterPro" id="IPR000595">
    <property type="entry name" value="cNMP-bd_dom"/>
</dbReference>
<dbReference type="InterPro" id="IPR014710">
    <property type="entry name" value="RmlC-like_jellyroll"/>
</dbReference>
<sequence>MKLTMLDIEKMKTIGELREYPEDTYIFKQGTLGIEMYVIISGEIELYMGNCNNYLSLGKLTSGDVIGEMSLLETMPRCATAKTTTECMLFIINRRNFKKIFELLPTIAMRITKNLSCRLRQQNEELWILKNNT</sequence>
<dbReference type="RefSeq" id="WP_268041867.1">
    <property type="nucleotide sequence ID" value="NZ_JAPQER010000007.1"/>
</dbReference>
<protein>
    <submittedName>
        <fullName evidence="2">Cyclic nucleotide-binding domain-containing protein</fullName>
    </submittedName>
</protein>
<dbReference type="PANTHER" id="PTHR10217:SF435">
    <property type="entry name" value="POTASSIUM VOLTAGE-GATED CHANNEL PROTEIN EAG"/>
    <property type="match status" value="1"/>
</dbReference>
<reference evidence="2" key="1">
    <citation type="submission" date="2022-12" db="EMBL/GenBank/DDBJ databases">
        <authorList>
            <person name="Wang J."/>
        </authorList>
    </citation>
    <scope>NUCLEOTIDE SEQUENCE</scope>
    <source>
        <strain evidence="2">HY-45-18</strain>
    </source>
</reference>
<dbReference type="SMART" id="SM00100">
    <property type="entry name" value="cNMP"/>
    <property type="match status" value="1"/>
</dbReference>